<dbReference type="Proteomes" id="UP000499080">
    <property type="component" value="Unassembled WGS sequence"/>
</dbReference>
<comment type="caution">
    <text evidence="1">The sequence shown here is derived from an EMBL/GenBank/DDBJ whole genome shotgun (WGS) entry which is preliminary data.</text>
</comment>
<dbReference type="AlphaFoldDB" id="A0A4Y2PGA1"/>
<organism evidence="1 2">
    <name type="scientific">Araneus ventricosus</name>
    <name type="common">Orbweaver spider</name>
    <name type="synonym">Epeira ventricosa</name>
    <dbReference type="NCBI Taxonomy" id="182803"/>
    <lineage>
        <taxon>Eukaryota</taxon>
        <taxon>Metazoa</taxon>
        <taxon>Ecdysozoa</taxon>
        <taxon>Arthropoda</taxon>
        <taxon>Chelicerata</taxon>
        <taxon>Arachnida</taxon>
        <taxon>Araneae</taxon>
        <taxon>Araneomorphae</taxon>
        <taxon>Entelegynae</taxon>
        <taxon>Araneoidea</taxon>
        <taxon>Araneidae</taxon>
        <taxon>Araneus</taxon>
    </lineage>
</organism>
<reference evidence="1 2" key="1">
    <citation type="journal article" date="2019" name="Sci. Rep.">
        <title>Orb-weaving spider Araneus ventricosus genome elucidates the spidroin gene catalogue.</title>
        <authorList>
            <person name="Kono N."/>
            <person name="Nakamura H."/>
            <person name="Ohtoshi R."/>
            <person name="Moran D.A.P."/>
            <person name="Shinohara A."/>
            <person name="Yoshida Y."/>
            <person name="Fujiwara M."/>
            <person name="Mori M."/>
            <person name="Tomita M."/>
            <person name="Arakawa K."/>
        </authorList>
    </citation>
    <scope>NUCLEOTIDE SEQUENCE [LARGE SCALE GENOMIC DNA]</scope>
</reference>
<accession>A0A4Y2PGA1</accession>
<evidence type="ECO:0000313" key="1">
    <source>
        <dbReference type="EMBL" id="GBN49056.1"/>
    </source>
</evidence>
<gene>
    <name evidence="1" type="ORF">AVEN_190177_1</name>
</gene>
<name>A0A4Y2PGA1_ARAVE</name>
<proteinExistence type="predicted"/>
<protein>
    <submittedName>
        <fullName evidence="1">Uncharacterized protein</fullName>
    </submittedName>
</protein>
<dbReference type="EMBL" id="BGPR01010996">
    <property type="protein sequence ID" value="GBN49056.1"/>
    <property type="molecule type" value="Genomic_DNA"/>
</dbReference>
<keyword evidence="2" id="KW-1185">Reference proteome</keyword>
<sequence>MTKRALEESPSGCNSKDRRIGYLYINSLSVIQKATTALERVCGSIKLCIESTADPSLCVKPSAINTTFGSLTHKDDVFFVNKNKKLILVTKRISSIEKVVEYVHSTPNAIVRLIDSKIVTKYIIRDVETDFLLEDIAKEIASQDILVFKIVRFKKKGTSKPIPIILIDEIGETNRSEIKIGRVIFRVSRFIENPKVFQVPQVWPYSN</sequence>
<evidence type="ECO:0000313" key="2">
    <source>
        <dbReference type="Proteomes" id="UP000499080"/>
    </source>
</evidence>